<keyword evidence="2" id="KW-0902">Two-component regulatory system</keyword>
<gene>
    <name evidence="5" type="ORF">ACFQ27_09330</name>
</gene>
<keyword evidence="1 3" id="KW-0597">Phosphoprotein</keyword>
<keyword evidence="6" id="KW-1185">Reference proteome</keyword>
<comment type="caution">
    <text evidence="5">The sequence shown here is derived from an EMBL/GenBank/DDBJ whole genome shotgun (WGS) entry which is preliminary data.</text>
</comment>
<organism evidence="5 6">
    <name type="scientific">Phenylobacterium conjunctum</name>
    <dbReference type="NCBI Taxonomy" id="1298959"/>
    <lineage>
        <taxon>Bacteria</taxon>
        <taxon>Pseudomonadati</taxon>
        <taxon>Pseudomonadota</taxon>
        <taxon>Alphaproteobacteria</taxon>
        <taxon>Caulobacterales</taxon>
        <taxon>Caulobacteraceae</taxon>
        <taxon>Phenylobacterium</taxon>
    </lineage>
</organism>
<dbReference type="SMART" id="SM00448">
    <property type="entry name" value="REC"/>
    <property type="match status" value="1"/>
</dbReference>
<feature type="modified residue" description="4-aspartylphosphate" evidence="3">
    <location>
        <position position="68"/>
    </location>
</feature>
<accession>A0ABW3T2A8</accession>
<dbReference type="RefSeq" id="WP_377353386.1">
    <property type="nucleotide sequence ID" value="NZ_JBHTLQ010000017.1"/>
</dbReference>
<dbReference type="Pfam" id="PF00072">
    <property type="entry name" value="Response_reg"/>
    <property type="match status" value="1"/>
</dbReference>
<evidence type="ECO:0000256" key="3">
    <source>
        <dbReference type="PROSITE-ProRule" id="PRU00169"/>
    </source>
</evidence>
<feature type="domain" description="Response regulatory" evidence="4">
    <location>
        <begin position="19"/>
        <end position="138"/>
    </location>
</feature>
<feature type="non-terminal residue" evidence="5">
    <location>
        <position position="1"/>
    </location>
</feature>
<dbReference type="EMBL" id="JBHTLQ010000017">
    <property type="protein sequence ID" value="MFD1190780.1"/>
    <property type="molecule type" value="Genomic_DNA"/>
</dbReference>
<dbReference type="InterPro" id="IPR001789">
    <property type="entry name" value="Sig_transdc_resp-reg_receiver"/>
</dbReference>
<dbReference type="PANTHER" id="PTHR45339">
    <property type="entry name" value="HYBRID SIGNAL TRANSDUCTION HISTIDINE KINASE J"/>
    <property type="match status" value="1"/>
</dbReference>
<sequence length="142" mass="15390">PQAAAPPTPQPPPAPGPQRVLFAEDNPQNQWVIRSILEMQGYDVVIAQNGAEALDRLDAEPFDLVLMDMQMPVMDGLDATRALRRRERDRHAPRTPVIMVTANVMSEHVAAALDAGADRHLSKPVSPDALAEAISQVLETAA</sequence>
<protein>
    <submittedName>
        <fullName evidence="5">Response regulator</fullName>
    </submittedName>
</protein>
<name>A0ABW3T2A8_9CAUL</name>
<dbReference type="CDD" id="cd17546">
    <property type="entry name" value="REC_hyHK_CKI1_RcsC-like"/>
    <property type="match status" value="1"/>
</dbReference>
<evidence type="ECO:0000259" key="4">
    <source>
        <dbReference type="PROSITE" id="PS50110"/>
    </source>
</evidence>
<dbReference type="Gene3D" id="3.40.50.2300">
    <property type="match status" value="1"/>
</dbReference>
<dbReference type="PANTHER" id="PTHR45339:SF1">
    <property type="entry name" value="HYBRID SIGNAL TRANSDUCTION HISTIDINE KINASE J"/>
    <property type="match status" value="1"/>
</dbReference>
<dbReference type="PROSITE" id="PS50110">
    <property type="entry name" value="RESPONSE_REGULATORY"/>
    <property type="match status" value="1"/>
</dbReference>
<proteinExistence type="predicted"/>
<evidence type="ECO:0000313" key="5">
    <source>
        <dbReference type="EMBL" id="MFD1190780.1"/>
    </source>
</evidence>
<evidence type="ECO:0000256" key="2">
    <source>
        <dbReference type="ARBA" id="ARBA00023012"/>
    </source>
</evidence>
<evidence type="ECO:0000256" key="1">
    <source>
        <dbReference type="ARBA" id="ARBA00022553"/>
    </source>
</evidence>
<dbReference type="InterPro" id="IPR011006">
    <property type="entry name" value="CheY-like_superfamily"/>
</dbReference>
<evidence type="ECO:0000313" key="6">
    <source>
        <dbReference type="Proteomes" id="UP001597216"/>
    </source>
</evidence>
<dbReference type="SUPFAM" id="SSF52172">
    <property type="entry name" value="CheY-like"/>
    <property type="match status" value="1"/>
</dbReference>
<dbReference type="Proteomes" id="UP001597216">
    <property type="component" value="Unassembled WGS sequence"/>
</dbReference>
<reference evidence="6" key="1">
    <citation type="journal article" date="2019" name="Int. J. Syst. Evol. Microbiol.">
        <title>The Global Catalogue of Microorganisms (GCM) 10K type strain sequencing project: providing services to taxonomists for standard genome sequencing and annotation.</title>
        <authorList>
            <consortium name="The Broad Institute Genomics Platform"/>
            <consortium name="The Broad Institute Genome Sequencing Center for Infectious Disease"/>
            <person name="Wu L."/>
            <person name="Ma J."/>
        </authorList>
    </citation>
    <scope>NUCLEOTIDE SEQUENCE [LARGE SCALE GENOMIC DNA]</scope>
    <source>
        <strain evidence="6">CCUG 55074</strain>
    </source>
</reference>